<evidence type="ECO:0000313" key="4">
    <source>
        <dbReference type="EMBL" id="TCP57291.1"/>
    </source>
</evidence>
<dbReference type="InterPro" id="IPR016181">
    <property type="entry name" value="Acyl_CoA_acyltransferase"/>
</dbReference>
<evidence type="ECO:0000259" key="3">
    <source>
        <dbReference type="PROSITE" id="PS51186"/>
    </source>
</evidence>
<dbReference type="AlphaFoldDB" id="A0A4R2RC37"/>
<comment type="caution">
    <text evidence="4">The sequence shown here is derived from an EMBL/GenBank/DDBJ whole genome shotgun (WGS) entry which is preliminary data.</text>
</comment>
<evidence type="ECO:0000313" key="5">
    <source>
        <dbReference type="Proteomes" id="UP000294911"/>
    </source>
</evidence>
<keyword evidence="1 4" id="KW-0808">Transferase</keyword>
<dbReference type="InterPro" id="IPR000182">
    <property type="entry name" value="GNAT_dom"/>
</dbReference>
<feature type="domain" description="N-acetyltransferase" evidence="3">
    <location>
        <begin position="8"/>
        <end position="156"/>
    </location>
</feature>
<accession>A0A4R2RC37</accession>
<sequence>MQSMTVHIEQDDLTRPEVQALLLEHLRDMRATSPKESVHALDIDGLREDHSTFWTAWSNGTLLGCGALLHLEVSHGEMKSMRTTPSARGLGVATRMLRHIIAEARRRGYVRLSLETGAQDFFAPARKLYRKHGFTECAPFADYQPDPNSVFLSATI</sequence>
<keyword evidence="5" id="KW-1185">Reference proteome</keyword>
<reference evidence="4 5" key="1">
    <citation type="submission" date="2019-03" db="EMBL/GenBank/DDBJ databases">
        <title>Genomic Encyclopedia of Type Strains, Phase IV (KMG-IV): sequencing the most valuable type-strain genomes for metagenomic binning, comparative biology and taxonomic classification.</title>
        <authorList>
            <person name="Goeker M."/>
        </authorList>
    </citation>
    <scope>NUCLEOTIDE SEQUENCE [LARGE SCALE GENOMIC DNA]</scope>
    <source>
        <strain evidence="4 5">DSM 45765</strain>
    </source>
</reference>
<dbReference type="EMBL" id="SLXQ01000001">
    <property type="protein sequence ID" value="TCP57291.1"/>
    <property type="molecule type" value="Genomic_DNA"/>
</dbReference>
<evidence type="ECO:0000256" key="2">
    <source>
        <dbReference type="ARBA" id="ARBA00023315"/>
    </source>
</evidence>
<dbReference type="InterPro" id="IPR050832">
    <property type="entry name" value="Bact_Acetyltransf"/>
</dbReference>
<dbReference type="CDD" id="cd04301">
    <property type="entry name" value="NAT_SF"/>
    <property type="match status" value="1"/>
</dbReference>
<dbReference type="RefSeq" id="WP_207894399.1">
    <property type="nucleotide sequence ID" value="NZ_SLXQ01000001.1"/>
</dbReference>
<evidence type="ECO:0000256" key="1">
    <source>
        <dbReference type="ARBA" id="ARBA00022679"/>
    </source>
</evidence>
<name>A0A4R2RC37_9PSEU</name>
<organism evidence="4 5">
    <name type="scientific">Tamaricihabitans halophyticus</name>
    <dbReference type="NCBI Taxonomy" id="1262583"/>
    <lineage>
        <taxon>Bacteria</taxon>
        <taxon>Bacillati</taxon>
        <taxon>Actinomycetota</taxon>
        <taxon>Actinomycetes</taxon>
        <taxon>Pseudonocardiales</taxon>
        <taxon>Pseudonocardiaceae</taxon>
        <taxon>Tamaricihabitans</taxon>
    </lineage>
</organism>
<keyword evidence="2" id="KW-0012">Acyltransferase</keyword>
<dbReference type="SUPFAM" id="SSF55729">
    <property type="entry name" value="Acyl-CoA N-acyltransferases (Nat)"/>
    <property type="match status" value="1"/>
</dbReference>
<dbReference type="Gene3D" id="3.40.630.30">
    <property type="match status" value="1"/>
</dbReference>
<dbReference type="Proteomes" id="UP000294911">
    <property type="component" value="Unassembled WGS sequence"/>
</dbReference>
<protein>
    <submittedName>
        <fullName evidence="4">Putative acetyltransferase</fullName>
    </submittedName>
</protein>
<dbReference type="PANTHER" id="PTHR43877">
    <property type="entry name" value="AMINOALKYLPHOSPHONATE N-ACETYLTRANSFERASE-RELATED-RELATED"/>
    <property type="match status" value="1"/>
</dbReference>
<dbReference type="GO" id="GO:0016747">
    <property type="term" value="F:acyltransferase activity, transferring groups other than amino-acyl groups"/>
    <property type="evidence" value="ECO:0007669"/>
    <property type="project" value="InterPro"/>
</dbReference>
<dbReference type="PANTHER" id="PTHR43877:SF5">
    <property type="entry name" value="BLL8307 PROTEIN"/>
    <property type="match status" value="1"/>
</dbReference>
<proteinExistence type="predicted"/>
<dbReference type="PROSITE" id="PS51186">
    <property type="entry name" value="GNAT"/>
    <property type="match status" value="1"/>
</dbReference>
<dbReference type="Pfam" id="PF00583">
    <property type="entry name" value="Acetyltransf_1"/>
    <property type="match status" value="1"/>
</dbReference>
<gene>
    <name evidence="4" type="ORF">EV191_1011245</name>
</gene>